<gene>
    <name evidence="1" type="ORF">HOP40_29480</name>
</gene>
<dbReference type="Proteomes" id="UP000505377">
    <property type="component" value="Chromosome"/>
</dbReference>
<dbReference type="EMBL" id="CP053564">
    <property type="protein sequence ID" value="QJY49378.1"/>
    <property type="molecule type" value="Genomic_DNA"/>
</dbReference>
<name>A0A6M6JN44_9PSEU</name>
<keyword evidence="2" id="KW-1185">Reference proteome</keyword>
<evidence type="ECO:0000313" key="1">
    <source>
        <dbReference type="EMBL" id="QJY49378.1"/>
    </source>
</evidence>
<evidence type="ECO:0000313" key="2">
    <source>
        <dbReference type="Proteomes" id="UP000505377"/>
    </source>
</evidence>
<dbReference type="KEGG" id="pbro:HOP40_29480"/>
<proteinExistence type="predicted"/>
<dbReference type="AlphaFoldDB" id="A0A6M6JN44"/>
<dbReference type="RefSeq" id="WP_172164987.1">
    <property type="nucleotide sequence ID" value="NZ_CP053564.1"/>
</dbReference>
<sequence length="150" mass="16745">MLIADRRGFFRRSYEVRDDTGAAAPVELVLSTWGRTGEFVLDGVVHEIRMRRRFLMGYDGVLVAGGRELAHAQGVGTTEWELQVDDRHHRFVRPHLFGRTQHVVESGEVVGVVRRVALVSGAEADLPDLALPVQLFVVGALLLVWEEESS</sequence>
<accession>A0A6M6JN44</accession>
<reference evidence="1 2" key="1">
    <citation type="submission" date="2020-05" db="EMBL/GenBank/DDBJ databases">
        <authorList>
            <person name="Mo P."/>
        </authorList>
    </citation>
    <scope>NUCLEOTIDE SEQUENCE [LARGE SCALE GENOMIC DNA]</scope>
    <source>
        <strain evidence="1 2">Gen01</strain>
    </source>
</reference>
<organism evidence="1 2">
    <name type="scientific">Pseudonocardia broussonetiae</name>
    <dbReference type="NCBI Taxonomy" id="2736640"/>
    <lineage>
        <taxon>Bacteria</taxon>
        <taxon>Bacillati</taxon>
        <taxon>Actinomycetota</taxon>
        <taxon>Actinomycetes</taxon>
        <taxon>Pseudonocardiales</taxon>
        <taxon>Pseudonocardiaceae</taxon>
        <taxon>Pseudonocardia</taxon>
    </lineage>
</organism>
<protein>
    <submittedName>
        <fullName evidence="1">Uncharacterized protein</fullName>
    </submittedName>
</protein>